<evidence type="ECO:0000313" key="8">
    <source>
        <dbReference type="EnsemblPlants" id="OGLUM06G00500.1"/>
    </source>
</evidence>
<evidence type="ECO:0000256" key="2">
    <source>
        <dbReference type="ARBA" id="ARBA00007635"/>
    </source>
</evidence>
<evidence type="ECO:0000256" key="1">
    <source>
        <dbReference type="ARBA" id="ARBA00004141"/>
    </source>
</evidence>
<dbReference type="GO" id="GO:0022857">
    <property type="term" value="F:transmembrane transporter activity"/>
    <property type="evidence" value="ECO:0007669"/>
    <property type="project" value="InterPro"/>
</dbReference>
<feature type="domain" description="EamA" evidence="7">
    <location>
        <begin position="177"/>
        <end position="253"/>
    </location>
</feature>
<feature type="transmembrane region" description="Helical" evidence="6">
    <location>
        <begin position="380"/>
        <end position="399"/>
    </location>
</feature>
<evidence type="ECO:0000256" key="6">
    <source>
        <dbReference type="SAM" id="Phobius"/>
    </source>
</evidence>
<keyword evidence="5 6" id="KW-0472">Membrane</keyword>
<dbReference type="InterPro" id="IPR000620">
    <property type="entry name" value="EamA_dom"/>
</dbReference>
<dbReference type="SUPFAM" id="SSF103481">
    <property type="entry name" value="Multidrug resistance efflux transporter EmrE"/>
    <property type="match status" value="4"/>
</dbReference>
<comment type="similarity">
    <text evidence="2">Belongs to the drug/metabolite transporter (DMT) superfamily. Plant drug/metabolite exporter (P-DME) (TC 2.A.7.4) family.</text>
</comment>
<dbReference type="GO" id="GO:0016020">
    <property type="term" value="C:membrane"/>
    <property type="evidence" value="ECO:0007669"/>
    <property type="project" value="UniProtKB-SubCell"/>
</dbReference>
<feature type="transmembrane region" description="Helical" evidence="6">
    <location>
        <begin position="523"/>
        <end position="542"/>
    </location>
</feature>
<dbReference type="PANTHER" id="PTHR31218">
    <property type="entry name" value="WAT1-RELATED PROTEIN"/>
    <property type="match status" value="1"/>
</dbReference>
<feature type="transmembrane region" description="Helical" evidence="6">
    <location>
        <begin position="112"/>
        <end position="132"/>
    </location>
</feature>
<dbReference type="InterPro" id="IPR030184">
    <property type="entry name" value="WAT1-related"/>
</dbReference>
<comment type="subcellular location">
    <subcellularLocation>
        <location evidence="1">Membrane</location>
        <topology evidence="1">Multi-pass membrane protein</topology>
    </subcellularLocation>
</comment>
<feature type="transmembrane region" description="Helical" evidence="6">
    <location>
        <begin position="235"/>
        <end position="253"/>
    </location>
</feature>
<feature type="transmembrane region" description="Helical" evidence="6">
    <location>
        <begin position="562"/>
        <end position="580"/>
    </location>
</feature>
<feature type="transmembrane region" description="Helical" evidence="6">
    <location>
        <begin position="74"/>
        <end position="100"/>
    </location>
</feature>
<name>A0A0E0A3Z8_9ORYZ</name>
<keyword evidence="3 6" id="KW-0812">Transmembrane</keyword>
<organism evidence="8">
    <name type="scientific">Oryza glumipatula</name>
    <dbReference type="NCBI Taxonomy" id="40148"/>
    <lineage>
        <taxon>Eukaryota</taxon>
        <taxon>Viridiplantae</taxon>
        <taxon>Streptophyta</taxon>
        <taxon>Embryophyta</taxon>
        <taxon>Tracheophyta</taxon>
        <taxon>Spermatophyta</taxon>
        <taxon>Magnoliopsida</taxon>
        <taxon>Liliopsida</taxon>
        <taxon>Poales</taxon>
        <taxon>Poaceae</taxon>
        <taxon>BOP clade</taxon>
        <taxon>Oryzoideae</taxon>
        <taxon>Oryzeae</taxon>
        <taxon>Oryzinae</taxon>
        <taxon>Oryza</taxon>
    </lineage>
</organism>
<accession>A0A0E0A3Z8</accession>
<dbReference type="EnsemblPlants" id="OGLUM06G00500.1">
    <property type="protein sequence ID" value="OGLUM06G00500.1"/>
    <property type="gene ID" value="OGLUM06G00500"/>
</dbReference>
<evidence type="ECO:0000313" key="9">
    <source>
        <dbReference type="Proteomes" id="UP000026961"/>
    </source>
</evidence>
<feature type="transmembrane region" description="Helical" evidence="6">
    <location>
        <begin position="348"/>
        <end position="368"/>
    </location>
</feature>
<feature type="transmembrane region" description="Helical" evidence="6">
    <location>
        <begin position="181"/>
        <end position="202"/>
    </location>
</feature>
<evidence type="ECO:0000256" key="5">
    <source>
        <dbReference type="ARBA" id="ARBA00023136"/>
    </source>
</evidence>
<dbReference type="Proteomes" id="UP000026961">
    <property type="component" value="Chromosome 6"/>
</dbReference>
<evidence type="ECO:0000256" key="4">
    <source>
        <dbReference type="ARBA" id="ARBA00022989"/>
    </source>
</evidence>
<feature type="transmembrane region" description="Helical" evidence="6">
    <location>
        <begin position="491"/>
        <end position="511"/>
    </location>
</feature>
<dbReference type="AlphaFoldDB" id="A0A0E0A3Z8"/>
<feature type="transmembrane region" description="Helical" evidence="6">
    <location>
        <begin position="42"/>
        <end position="62"/>
    </location>
</feature>
<dbReference type="InterPro" id="IPR037185">
    <property type="entry name" value="EmrE-like"/>
</dbReference>
<keyword evidence="9" id="KW-1185">Reference proteome</keyword>
<feature type="transmembrane region" description="Helical" evidence="6">
    <location>
        <begin position="12"/>
        <end position="30"/>
    </location>
</feature>
<feature type="domain" description="EamA" evidence="7">
    <location>
        <begin position="496"/>
        <end position="631"/>
    </location>
</feature>
<feature type="transmembrane region" description="Helical" evidence="6">
    <location>
        <begin position="587"/>
        <end position="607"/>
    </location>
</feature>
<feature type="domain" description="EamA" evidence="7">
    <location>
        <begin position="322"/>
        <end position="441"/>
    </location>
</feature>
<protein>
    <recommendedName>
        <fullName evidence="7">EamA domain-containing protein</fullName>
    </recommendedName>
</protein>
<reference evidence="8" key="1">
    <citation type="submission" date="2015-04" db="UniProtKB">
        <authorList>
            <consortium name="EnsemblPlants"/>
        </authorList>
    </citation>
    <scope>IDENTIFICATION</scope>
</reference>
<feature type="transmembrane region" description="Helical" evidence="6">
    <location>
        <begin position="405"/>
        <end position="429"/>
    </location>
</feature>
<feature type="transmembrane region" description="Helical" evidence="6">
    <location>
        <begin position="613"/>
        <end position="633"/>
    </location>
</feature>
<evidence type="ECO:0000259" key="7">
    <source>
        <dbReference type="Pfam" id="PF00892"/>
    </source>
</evidence>
<feature type="transmembrane region" description="Helical" evidence="6">
    <location>
        <begin position="209"/>
        <end position="229"/>
    </location>
</feature>
<dbReference type="Gramene" id="OGLUM06G00500.1">
    <property type="protein sequence ID" value="OGLUM06G00500.1"/>
    <property type="gene ID" value="OGLUM06G00500"/>
</dbReference>
<keyword evidence="4 6" id="KW-1133">Transmembrane helix</keyword>
<reference evidence="8" key="2">
    <citation type="submission" date="2018-05" db="EMBL/GenBank/DDBJ databases">
        <title>OgluRS3 (Oryza glumaepatula Reference Sequence Version 3).</title>
        <authorList>
            <person name="Zhang J."/>
            <person name="Kudrna D."/>
            <person name="Lee S."/>
            <person name="Talag J."/>
            <person name="Welchert J."/>
            <person name="Wing R.A."/>
        </authorList>
    </citation>
    <scope>NUCLEOTIDE SEQUENCE [LARGE SCALE GENOMIC DNA]</scope>
</reference>
<proteinExistence type="inferred from homology"/>
<sequence length="703" mass="77043">MWKMSQVDEWKPVIAMLFFDLISAVTTALLKKALAEGLDRLVLITLRQLVATIFLAPIAYFKERGKRPKLTLEILYTTATFAITFTNMSPVITFLIAALLRVESLNMKNKAGAAKIIGTLMSFAGVMLLTLYKGVALTHQVVSSVSSDHHHAEIEEPSKKSWTLAIQRRASVWVLTRTVEIVAVLYTGIMGSGVGYVLMTWCVEKRGPVFTSAFIPIIQIMVAIIDFFYLHENLYLGSVVGSILMILGLYILLWGKNRDTSAAASAKEAKEEEEDKEKQAFILASLKRPPDQTLVESKGKASGFPEMWRAGCMEQWMPTVSMVATNVVIAIMTALIKQALNQGMNRLVLITFRQMVATVFLGPIAYFKERKTRPKFTTEIFVYMFLSGMLGPVLLQYTLFVGLEFTTATFAATFGNLLPVVTFLISLVFRFEALNVKSRSGSAKISGTLVSLSGAMMLTFYKGSALTHTPSSSSSPASSSSHSQAEEHDTAHWVLGSVSLLANVVGFALWLMLQRKFTRKYPAIYSATAFMSLFSCLQAGALALSIQRSSISVWALKGKIEIATVGVVASGFGYLMLTYCVEKRGPVFTAAFSPLSQIFVAGIDLFILHEPLYLGSVLGSVLVIVGLYLVLWGKREETAAVSKDAIASPEKPVQDVEQQQEKVEFVVVVVVVVAAAEGRKAATKKIAIQHGGPDTYYGLNSTY</sequence>
<feature type="transmembrane region" description="Helical" evidence="6">
    <location>
        <begin position="441"/>
        <end position="461"/>
    </location>
</feature>
<dbReference type="Pfam" id="PF00892">
    <property type="entry name" value="EamA"/>
    <property type="match status" value="3"/>
</dbReference>
<feature type="transmembrane region" description="Helical" evidence="6">
    <location>
        <begin position="316"/>
        <end position="336"/>
    </location>
</feature>
<evidence type="ECO:0000256" key="3">
    <source>
        <dbReference type="ARBA" id="ARBA00022692"/>
    </source>
</evidence>